<dbReference type="AlphaFoldDB" id="A0AA37IZ79"/>
<keyword evidence="1" id="KW-0472">Membrane</keyword>
<sequence>MKRYFNSALLYAGLAMAGGVFYREFTKFNGYTAKTTLSVIHTHYFMLGMVFFLLLLLLEKSFGFTGAKTGRALAVYHTGLNLTALLLGIRGVVQVRGMELARGLDAAISGMAGIGHILLGVGLILILLQVGRSVAAAETKTNR</sequence>
<evidence type="ECO:0000313" key="3">
    <source>
        <dbReference type="Proteomes" id="UP001055185"/>
    </source>
</evidence>
<organism evidence="2 3">
    <name type="scientific">Faecalibacterium gallinarum</name>
    <dbReference type="NCBI Taxonomy" id="2903556"/>
    <lineage>
        <taxon>Bacteria</taxon>
        <taxon>Bacillati</taxon>
        <taxon>Bacillota</taxon>
        <taxon>Clostridia</taxon>
        <taxon>Eubacteriales</taxon>
        <taxon>Oscillospiraceae</taxon>
        <taxon>Faecalibacterium</taxon>
    </lineage>
</organism>
<keyword evidence="1" id="KW-0812">Transmembrane</keyword>
<keyword evidence="3" id="KW-1185">Reference proteome</keyword>
<evidence type="ECO:0000313" key="2">
    <source>
        <dbReference type="EMBL" id="GJN64302.1"/>
    </source>
</evidence>
<feature type="transmembrane region" description="Helical" evidence="1">
    <location>
        <begin position="70"/>
        <end position="89"/>
    </location>
</feature>
<proteinExistence type="predicted"/>
<protein>
    <submittedName>
        <fullName evidence="2">Membrane protein</fullName>
    </submittedName>
</protein>
<evidence type="ECO:0000256" key="1">
    <source>
        <dbReference type="SAM" id="Phobius"/>
    </source>
</evidence>
<dbReference type="InterPro" id="IPR021299">
    <property type="entry name" value="DUF2871"/>
</dbReference>
<feature type="transmembrane region" description="Helical" evidence="1">
    <location>
        <begin position="109"/>
        <end position="130"/>
    </location>
</feature>
<feature type="transmembrane region" description="Helical" evidence="1">
    <location>
        <begin position="39"/>
        <end position="58"/>
    </location>
</feature>
<dbReference type="EMBL" id="BQKV01000029">
    <property type="protein sequence ID" value="GJN64302.1"/>
    <property type="molecule type" value="Genomic_DNA"/>
</dbReference>
<gene>
    <name evidence="2" type="ORF">JCM17207_09270</name>
</gene>
<dbReference type="Pfam" id="PF11070">
    <property type="entry name" value="DUF2871"/>
    <property type="match status" value="1"/>
</dbReference>
<dbReference type="RefSeq" id="WP_238316540.1">
    <property type="nucleotide sequence ID" value="NZ_BQKV01000029.1"/>
</dbReference>
<accession>A0AA37IZ79</accession>
<comment type="caution">
    <text evidence="2">The sequence shown here is derived from an EMBL/GenBank/DDBJ whole genome shotgun (WGS) entry which is preliminary data.</text>
</comment>
<keyword evidence="1" id="KW-1133">Transmembrane helix</keyword>
<reference evidence="2" key="1">
    <citation type="journal article" date="2022" name="Int. J. Syst. Evol. Microbiol.">
        <title>Genome-based, phenotypic and chemotaxonomic classification of Faecalibacterium strains: proposal of three novel species Faecalibacterium duncaniae sp. nov., Faecalibacterium hattorii sp. nov. and Faecalibacterium gallinarum sp. nov. .</title>
        <authorList>
            <person name="Sakamoto M."/>
            <person name="Sakurai N."/>
            <person name="Tanno H."/>
            <person name="Iino T."/>
            <person name="Ohkuma M."/>
            <person name="Endo A."/>
        </authorList>
    </citation>
    <scope>NUCLEOTIDE SEQUENCE</scope>
    <source>
        <strain evidence="2">JCM 17207</strain>
    </source>
</reference>
<dbReference type="Proteomes" id="UP001055185">
    <property type="component" value="Unassembled WGS sequence"/>
</dbReference>
<name>A0AA37IZ79_9FIRM</name>